<keyword evidence="1" id="KW-1133">Transmembrane helix</keyword>
<name>A0ABR5IE48_9ACTN</name>
<sequence>MTVLIESNGAHRGHATGHGHTVDIAGVSWPVHKLYAAVAATVVALIALVVTRSPEIAAWSSAAAGVAVWIVAASLTRQSAQRPGNAATDPAE</sequence>
<protein>
    <submittedName>
        <fullName evidence="2">Uncharacterized protein</fullName>
    </submittedName>
</protein>
<keyword evidence="3" id="KW-1185">Reference proteome</keyword>
<feature type="transmembrane region" description="Helical" evidence="1">
    <location>
        <begin position="34"/>
        <end position="50"/>
    </location>
</feature>
<evidence type="ECO:0000313" key="2">
    <source>
        <dbReference type="EMBL" id="KNA91881.1"/>
    </source>
</evidence>
<keyword evidence="1" id="KW-0812">Transmembrane</keyword>
<evidence type="ECO:0000313" key="3">
    <source>
        <dbReference type="Proteomes" id="UP000037247"/>
    </source>
</evidence>
<dbReference type="Proteomes" id="UP000037247">
    <property type="component" value="Unassembled WGS sequence"/>
</dbReference>
<comment type="caution">
    <text evidence="2">The sequence shown here is derived from an EMBL/GenBank/DDBJ whole genome shotgun (WGS) entry which is preliminary data.</text>
</comment>
<dbReference type="EMBL" id="LDTZ01000015">
    <property type="protein sequence ID" value="KNA91881.1"/>
    <property type="molecule type" value="Genomic_DNA"/>
</dbReference>
<keyword evidence="1" id="KW-0472">Membrane</keyword>
<gene>
    <name evidence="2" type="ORF">ABW18_06655</name>
</gene>
<proteinExistence type="predicted"/>
<accession>A0ABR5IE48</accession>
<organism evidence="2 3">
    <name type="scientific">Gordonia jacobaea</name>
    <dbReference type="NCBI Taxonomy" id="122202"/>
    <lineage>
        <taxon>Bacteria</taxon>
        <taxon>Bacillati</taxon>
        <taxon>Actinomycetota</taxon>
        <taxon>Actinomycetes</taxon>
        <taxon>Mycobacteriales</taxon>
        <taxon>Gordoniaceae</taxon>
        <taxon>Gordonia</taxon>
    </lineage>
</organism>
<evidence type="ECO:0000256" key="1">
    <source>
        <dbReference type="SAM" id="Phobius"/>
    </source>
</evidence>
<dbReference type="RefSeq" id="WP_049698220.1">
    <property type="nucleotide sequence ID" value="NZ_CBDRLS010000006.1"/>
</dbReference>
<reference evidence="2 3" key="1">
    <citation type="submission" date="2015-05" db="EMBL/GenBank/DDBJ databases">
        <title>Draft genome sequence of the bacterium Gordonia jacobaea a new member of the Gordonia genus.</title>
        <authorList>
            <person name="Jimenez-Galisteo G."/>
            <person name="Dominguez A."/>
            <person name="Munoz E."/>
            <person name="Vinas M."/>
        </authorList>
    </citation>
    <scope>NUCLEOTIDE SEQUENCE [LARGE SCALE GENOMIC DNA]</scope>
    <source>
        <strain evidence="3">mv1</strain>
    </source>
</reference>
<feature type="transmembrane region" description="Helical" evidence="1">
    <location>
        <begin position="56"/>
        <end position="75"/>
    </location>
</feature>